<gene>
    <name evidence="2" type="ORF">PFISCL1PPCAC_12087</name>
</gene>
<dbReference type="EMBL" id="BTSY01000003">
    <property type="protein sequence ID" value="GMT20790.1"/>
    <property type="molecule type" value="Genomic_DNA"/>
</dbReference>
<evidence type="ECO:0000313" key="3">
    <source>
        <dbReference type="Proteomes" id="UP001432322"/>
    </source>
</evidence>
<dbReference type="Proteomes" id="UP001432322">
    <property type="component" value="Unassembled WGS sequence"/>
</dbReference>
<proteinExistence type="predicted"/>
<feature type="region of interest" description="Disordered" evidence="1">
    <location>
        <begin position="88"/>
        <end position="114"/>
    </location>
</feature>
<name>A0AAV5VS16_9BILA</name>
<evidence type="ECO:0008006" key="4">
    <source>
        <dbReference type="Google" id="ProtNLM"/>
    </source>
</evidence>
<feature type="non-terminal residue" evidence="2">
    <location>
        <position position="154"/>
    </location>
</feature>
<sequence>MIFLSSPFVPRCMICVAQLGSHEWLTYLAGPPFIVASIMHSSEALNMYVPRFCAKYRFSRISQTSARMISPLYSMIIDPIRHSFTTTVPGSCSSPDRPYSSTPYASSGRPSRIAPSNRTDPIWSEIAAISGSLHAHLQFLIQTLSSLRGSSTGR</sequence>
<evidence type="ECO:0000313" key="2">
    <source>
        <dbReference type="EMBL" id="GMT20790.1"/>
    </source>
</evidence>
<comment type="caution">
    <text evidence="2">The sequence shown here is derived from an EMBL/GenBank/DDBJ whole genome shotgun (WGS) entry which is preliminary data.</text>
</comment>
<protein>
    <recommendedName>
        <fullName evidence="4">G protein-coupled receptor</fullName>
    </recommendedName>
</protein>
<keyword evidence="3" id="KW-1185">Reference proteome</keyword>
<reference evidence="2" key="1">
    <citation type="submission" date="2023-10" db="EMBL/GenBank/DDBJ databases">
        <title>Genome assembly of Pristionchus species.</title>
        <authorList>
            <person name="Yoshida K."/>
            <person name="Sommer R.J."/>
        </authorList>
    </citation>
    <scope>NUCLEOTIDE SEQUENCE</scope>
    <source>
        <strain evidence="2">RS5133</strain>
    </source>
</reference>
<dbReference type="AlphaFoldDB" id="A0AAV5VS16"/>
<organism evidence="2 3">
    <name type="scientific">Pristionchus fissidentatus</name>
    <dbReference type="NCBI Taxonomy" id="1538716"/>
    <lineage>
        <taxon>Eukaryota</taxon>
        <taxon>Metazoa</taxon>
        <taxon>Ecdysozoa</taxon>
        <taxon>Nematoda</taxon>
        <taxon>Chromadorea</taxon>
        <taxon>Rhabditida</taxon>
        <taxon>Rhabditina</taxon>
        <taxon>Diplogasteromorpha</taxon>
        <taxon>Diplogasteroidea</taxon>
        <taxon>Neodiplogasteridae</taxon>
        <taxon>Pristionchus</taxon>
    </lineage>
</organism>
<accession>A0AAV5VS16</accession>
<evidence type="ECO:0000256" key="1">
    <source>
        <dbReference type="SAM" id="MobiDB-lite"/>
    </source>
</evidence>